<evidence type="ECO:0000259" key="3">
    <source>
        <dbReference type="PROSITE" id="PS50240"/>
    </source>
</evidence>
<organism evidence="4 5">
    <name type="scientific">Corynebacterium coyleae</name>
    <dbReference type="NCBI Taxonomy" id="53374"/>
    <lineage>
        <taxon>Bacteria</taxon>
        <taxon>Bacillati</taxon>
        <taxon>Actinomycetota</taxon>
        <taxon>Actinomycetes</taxon>
        <taxon>Mycobacteriales</taxon>
        <taxon>Corynebacteriaceae</taxon>
        <taxon>Corynebacterium</taxon>
    </lineage>
</organism>
<evidence type="ECO:0000313" key="5">
    <source>
        <dbReference type="Proteomes" id="UP000591626"/>
    </source>
</evidence>
<name>A0AAP7CCD1_9CORY</name>
<feature type="domain" description="Peptidase S1" evidence="3">
    <location>
        <begin position="38"/>
        <end position="267"/>
    </location>
</feature>
<keyword evidence="4" id="KW-0378">Hydrolase</keyword>
<dbReference type="AlphaFoldDB" id="A0AAP7CCD1"/>
<dbReference type="InterPro" id="IPR043504">
    <property type="entry name" value="Peptidase_S1_PA_chymotrypsin"/>
</dbReference>
<comment type="caution">
    <text evidence="4">The sequence shown here is derived from an EMBL/GenBank/DDBJ whole genome shotgun (WGS) entry which is preliminary data.</text>
</comment>
<dbReference type="GO" id="GO:0006508">
    <property type="term" value="P:proteolysis"/>
    <property type="evidence" value="ECO:0007669"/>
    <property type="project" value="UniProtKB-KW"/>
</dbReference>
<protein>
    <submittedName>
        <fullName evidence="4">Trypsin-like serine protease</fullName>
    </submittedName>
</protein>
<dbReference type="EMBL" id="JAAUVV010000009">
    <property type="protein sequence ID" value="NJJ03871.1"/>
    <property type="molecule type" value="Genomic_DNA"/>
</dbReference>
<dbReference type="InterPro" id="IPR001254">
    <property type="entry name" value="Trypsin_dom"/>
</dbReference>
<evidence type="ECO:0000256" key="1">
    <source>
        <dbReference type="SAM" id="MobiDB-lite"/>
    </source>
</evidence>
<accession>A0AAP7CCD1</accession>
<gene>
    <name evidence="4" type="ORF">HC138_05815</name>
</gene>
<evidence type="ECO:0000313" key="4">
    <source>
        <dbReference type="EMBL" id="NJJ03871.1"/>
    </source>
</evidence>
<feature type="transmembrane region" description="Helical" evidence="2">
    <location>
        <begin position="21"/>
        <end position="38"/>
    </location>
</feature>
<keyword evidence="4" id="KW-0645">Protease</keyword>
<evidence type="ECO:0000256" key="2">
    <source>
        <dbReference type="SAM" id="Phobius"/>
    </source>
</evidence>
<feature type="region of interest" description="Disordered" evidence="1">
    <location>
        <begin position="272"/>
        <end position="293"/>
    </location>
</feature>
<keyword evidence="2" id="KW-0472">Membrane</keyword>
<keyword evidence="2" id="KW-0812">Transmembrane</keyword>
<reference evidence="4 5" key="1">
    <citation type="submission" date="2020-03" db="EMBL/GenBank/DDBJ databases">
        <title>Draft genome sequences of bacterial isolates from the female urobiome.</title>
        <authorList>
            <person name="Miller-Ensminger T."/>
            <person name="Wolfe A.J."/>
            <person name="Putonti C."/>
        </authorList>
    </citation>
    <scope>NUCLEOTIDE SEQUENCE [LARGE SCALE GENOMIC DNA]</scope>
    <source>
        <strain evidence="4 5">UMB8490</strain>
    </source>
</reference>
<dbReference type="Gene3D" id="2.40.10.10">
    <property type="entry name" value="Trypsin-like serine proteases"/>
    <property type="match status" value="1"/>
</dbReference>
<dbReference type="InterPro" id="IPR009003">
    <property type="entry name" value="Peptidase_S1_PA"/>
</dbReference>
<dbReference type="GO" id="GO:0004252">
    <property type="term" value="F:serine-type endopeptidase activity"/>
    <property type="evidence" value="ECO:0007669"/>
    <property type="project" value="InterPro"/>
</dbReference>
<proteinExistence type="predicted"/>
<dbReference type="Proteomes" id="UP000591626">
    <property type="component" value="Unassembled WGS sequence"/>
</dbReference>
<dbReference type="PROSITE" id="PS50240">
    <property type="entry name" value="TRYPSIN_DOM"/>
    <property type="match status" value="1"/>
</dbReference>
<dbReference type="SUPFAM" id="SSF50494">
    <property type="entry name" value="Trypsin-like serine proteases"/>
    <property type="match status" value="1"/>
</dbReference>
<keyword evidence="2" id="KW-1133">Transmembrane helix</keyword>
<dbReference type="RefSeq" id="WP_167616438.1">
    <property type="nucleotide sequence ID" value="NZ_JAAUVV010000009.1"/>
</dbReference>
<sequence length="293" mass="31616">MADLSRAVRKTLDKMTLLKRSILGISMLSALGNMFLPLPGATTLADEDVSADKGMYPQASSTIPVYDDRVARIELQKPSAENVSQQEVIVCTANHLGNGFWLTAKHCLADVQVRGDILQADGDRASITKRYFGERGVDLAVFETDDPTIASRKFDLPGEGLNISDELTLIGFAAVHSYASEAKVKVIEGVQDNYILWQEYRNSFKTVSTTPSRTCGGDSGGAVYVGNEIVGIHSAGPLNRECAGKQGSEMLHTSVLPSRSWIEEIARMSAEEHEPSGAGIVGSSDSMRSALEF</sequence>
<dbReference type="Pfam" id="PF00089">
    <property type="entry name" value="Trypsin"/>
    <property type="match status" value="1"/>
</dbReference>